<protein>
    <submittedName>
        <fullName evidence="1">Uncharacterized protein</fullName>
    </submittedName>
</protein>
<name>A0A315ERF8_9BURK</name>
<reference evidence="1 2" key="1">
    <citation type="submission" date="2017-04" db="EMBL/GenBank/DDBJ databases">
        <title>Unexpected and diverse lifestyles within the genus Limnohabitans.</title>
        <authorList>
            <person name="Kasalicky V."/>
            <person name="Mehrshad M."/>
            <person name="Andrei S.-A."/>
            <person name="Salcher M."/>
            <person name="Kratochvilova H."/>
            <person name="Simek K."/>
            <person name="Ghai R."/>
        </authorList>
    </citation>
    <scope>NUCLEOTIDE SEQUENCE [LARGE SCALE GENOMIC DNA]</scope>
    <source>
        <strain evidence="1 2">MWH-C5</strain>
    </source>
</reference>
<comment type="caution">
    <text evidence="1">The sequence shown here is derived from an EMBL/GenBank/DDBJ whole genome shotgun (WGS) entry which is preliminary data.</text>
</comment>
<gene>
    <name evidence="1" type="ORF">B9Z44_13475</name>
</gene>
<evidence type="ECO:0000313" key="2">
    <source>
        <dbReference type="Proteomes" id="UP000251341"/>
    </source>
</evidence>
<accession>A0A315ERF8</accession>
<sequence>MAHYLAELIDKASNEPDGPIRDAAQAKVASSILAVWAHRSALPGNAYPLARYKDIIEGMKLLAPGGSPWERPTSGSRTAQAGEAHEQLRQLSIACLFADHFAEIPNIDPSVVGHLDPAERELLEFFNRWAELVKSQRQKLFDDGVLFADAASATKAPKPNELLEATVDSAIASLKKLKLELGQPRVDQ</sequence>
<evidence type="ECO:0000313" key="1">
    <source>
        <dbReference type="EMBL" id="PUE60490.1"/>
    </source>
</evidence>
<organism evidence="1 2">
    <name type="scientific">Limnohabitans curvus</name>
    <dbReference type="NCBI Taxonomy" id="323423"/>
    <lineage>
        <taxon>Bacteria</taxon>
        <taxon>Pseudomonadati</taxon>
        <taxon>Pseudomonadota</taxon>
        <taxon>Betaproteobacteria</taxon>
        <taxon>Burkholderiales</taxon>
        <taxon>Comamonadaceae</taxon>
        <taxon>Limnohabitans</taxon>
    </lineage>
</organism>
<keyword evidence="2" id="KW-1185">Reference proteome</keyword>
<dbReference type="AlphaFoldDB" id="A0A315ERF8"/>
<dbReference type="Proteomes" id="UP000251341">
    <property type="component" value="Unassembled WGS sequence"/>
</dbReference>
<proteinExistence type="predicted"/>
<dbReference type="EMBL" id="NESP01000001">
    <property type="protein sequence ID" value="PUE60490.1"/>
    <property type="molecule type" value="Genomic_DNA"/>
</dbReference>